<dbReference type="PRINTS" id="PR00359">
    <property type="entry name" value="BP450"/>
</dbReference>
<comment type="similarity">
    <text evidence="1 7">Belongs to the cytochrome P450 family.</text>
</comment>
<evidence type="ECO:0000256" key="2">
    <source>
        <dbReference type="ARBA" id="ARBA00022617"/>
    </source>
</evidence>
<evidence type="ECO:0000313" key="9">
    <source>
        <dbReference type="Proteomes" id="UP000659904"/>
    </source>
</evidence>
<dbReference type="PROSITE" id="PS00086">
    <property type="entry name" value="CYTOCHROME_P450"/>
    <property type="match status" value="1"/>
</dbReference>
<sequence length="403" mass="44419">MKSAVIDLTDVDLFVRGEHHATFAYLRAHDPVHWNASADGTGFWALTRYDDVLAAYRDHGALSSESGAVLGGSFRSQKDTAAGRMLVATDPPRHRMLRQLLHPAWGPQMLNRVREQVTQLVDRALTRLSADGGGDFAQDVSTQLPAGALMAMMGLGQGDADELVRLTRRMIGYRDPAYAGDIEADRLRLAYYQSEIFEFFSDLCRQRRRQPGDDLVSILLRAELNGRPLTEADILYNCMNVAVGGNETTSYTASSGMIALIEHPGEYERLLTLPDISATAIEEFLRWGSTNAYVQRVATRDLRIGTADIAAGDSVVLWNVSANRDESHFPAADRFDLTRSPNRHLSFGSGIHRCAGSAVANIELTVLLDAIVERRLRLRLAGPVEPLHSNFILGTNRFPVSVA</sequence>
<dbReference type="GO" id="GO:0008395">
    <property type="term" value="F:steroid hydroxylase activity"/>
    <property type="evidence" value="ECO:0007669"/>
    <property type="project" value="TreeGrafter"/>
</dbReference>
<evidence type="ECO:0000256" key="6">
    <source>
        <dbReference type="ARBA" id="ARBA00023033"/>
    </source>
</evidence>
<evidence type="ECO:0000256" key="3">
    <source>
        <dbReference type="ARBA" id="ARBA00022723"/>
    </source>
</evidence>
<dbReference type="InterPro" id="IPR036396">
    <property type="entry name" value="Cyt_P450_sf"/>
</dbReference>
<dbReference type="GO" id="GO:0005506">
    <property type="term" value="F:iron ion binding"/>
    <property type="evidence" value="ECO:0007669"/>
    <property type="project" value="InterPro"/>
</dbReference>
<evidence type="ECO:0000256" key="1">
    <source>
        <dbReference type="ARBA" id="ARBA00010617"/>
    </source>
</evidence>
<reference evidence="8 9" key="1">
    <citation type="submission" date="2021-01" db="EMBL/GenBank/DDBJ databases">
        <title>Whole genome shotgun sequence of Catellatospora citrea NBRC 14495.</title>
        <authorList>
            <person name="Komaki H."/>
            <person name="Tamura T."/>
        </authorList>
    </citation>
    <scope>NUCLEOTIDE SEQUENCE [LARGE SCALE GENOMIC DNA]</scope>
    <source>
        <strain evidence="8 9">NBRC 14495</strain>
    </source>
</reference>
<dbReference type="PANTHER" id="PTHR46696">
    <property type="entry name" value="P450, PUTATIVE (EUROFUNG)-RELATED"/>
    <property type="match status" value="1"/>
</dbReference>
<keyword evidence="5 7" id="KW-0408">Iron</keyword>
<dbReference type="GO" id="GO:0006707">
    <property type="term" value="P:cholesterol catabolic process"/>
    <property type="evidence" value="ECO:0007669"/>
    <property type="project" value="TreeGrafter"/>
</dbReference>
<dbReference type="AlphaFoldDB" id="A0A8J3K5K1"/>
<dbReference type="GO" id="GO:0017000">
    <property type="term" value="P:antibiotic biosynthetic process"/>
    <property type="evidence" value="ECO:0007669"/>
    <property type="project" value="UniProtKB-ARBA"/>
</dbReference>
<accession>A0A8J3K5K1</accession>
<dbReference type="InterPro" id="IPR001128">
    <property type="entry name" value="Cyt_P450"/>
</dbReference>
<comment type="caution">
    <text evidence="8">The sequence shown here is derived from an EMBL/GenBank/DDBJ whole genome shotgun (WGS) entry which is preliminary data.</text>
</comment>
<evidence type="ECO:0000256" key="5">
    <source>
        <dbReference type="ARBA" id="ARBA00023004"/>
    </source>
</evidence>
<keyword evidence="6 7" id="KW-0503">Monooxygenase</keyword>
<gene>
    <name evidence="8" type="ORF">Cci01nite_19660</name>
</gene>
<dbReference type="SUPFAM" id="SSF48264">
    <property type="entry name" value="Cytochrome P450"/>
    <property type="match status" value="1"/>
</dbReference>
<evidence type="ECO:0000256" key="7">
    <source>
        <dbReference type="RuleBase" id="RU000461"/>
    </source>
</evidence>
<proteinExistence type="inferred from homology"/>
<keyword evidence="4 7" id="KW-0560">Oxidoreductase</keyword>
<dbReference type="GO" id="GO:0036199">
    <property type="term" value="F:cholest-4-en-3-one 26-monooxygenase activity"/>
    <property type="evidence" value="ECO:0007669"/>
    <property type="project" value="TreeGrafter"/>
</dbReference>
<name>A0A8J3K5K1_9ACTN</name>
<dbReference type="RefSeq" id="WP_120314760.1">
    <property type="nucleotide sequence ID" value="NZ_BONH01000007.1"/>
</dbReference>
<dbReference type="Proteomes" id="UP000659904">
    <property type="component" value="Unassembled WGS sequence"/>
</dbReference>
<evidence type="ECO:0000313" key="8">
    <source>
        <dbReference type="EMBL" id="GIF96872.1"/>
    </source>
</evidence>
<dbReference type="InterPro" id="IPR017972">
    <property type="entry name" value="Cyt_P450_CS"/>
</dbReference>
<dbReference type="FunFam" id="1.10.630.10:FF:000018">
    <property type="entry name" value="Cytochrome P450 monooxygenase"/>
    <property type="match status" value="1"/>
</dbReference>
<dbReference type="GO" id="GO:0020037">
    <property type="term" value="F:heme binding"/>
    <property type="evidence" value="ECO:0007669"/>
    <property type="project" value="InterPro"/>
</dbReference>
<keyword evidence="3 7" id="KW-0479">Metal-binding</keyword>
<dbReference type="Pfam" id="PF00067">
    <property type="entry name" value="p450"/>
    <property type="match status" value="2"/>
</dbReference>
<dbReference type="Gene3D" id="1.10.630.10">
    <property type="entry name" value="Cytochrome P450"/>
    <property type="match status" value="1"/>
</dbReference>
<protein>
    <submittedName>
        <fullName evidence="8">Cytochrome P450</fullName>
    </submittedName>
</protein>
<keyword evidence="9" id="KW-1185">Reference proteome</keyword>
<dbReference type="PANTHER" id="PTHR46696:SF4">
    <property type="entry name" value="BIOTIN BIOSYNTHESIS CYTOCHROME P450"/>
    <property type="match status" value="1"/>
</dbReference>
<organism evidence="8 9">
    <name type="scientific">Catellatospora citrea</name>
    <dbReference type="NCBI Taxonomy" id="53366"/>
    <lineage>
        <taxon>Bacteria</taxon>
        <taxon>Bacillati</taxon>
        <taxon>Actinomycetota</taxon>
        <taxon>Actinomycetes</taxon>
        <taxon>Micromonosporales</taxon>
        <taxon>Micromonosporaceae</taxon>
        <taxon>Catellatospora</taxon>
    </lineage>
</organism>
<keyword evidence="2 7" id="KW-0349">Heme</keyword>
<evidence type="ECO:0000256" key="4">
    <source>
        <dbReference type="ARBA" id="ARBA00023002"/>
    </source>
</evidence>
<dbReference type="CDD" id="cd11033">
    <property type="entry name" value="CYP142-like"/>
    <property type="match status" value="1"/>
</dbReference>
<dbReference type="EMBL" id="BONH01000007">
    <property type="protein sequence ID" value="GIF96872.1"/>
    <property type="molecule type" value="Genomic_DNA"/>
</dbReference>
<dbReference type="InterPro" id="IPR002397">
    <property type="entry name" value="Cyt_P450_B"/>
</dbReference>